<comment type="caution">
    <text evidence="3">The sequence shown here is derived from an EMBL/GenBank/DDBJ whole genome shotgun (WGS) entry which is preliminary data.</text>
</comment>
<dbReference type="GeneID" id="80882315"/>
<dbReference type="PROSITE" id="PS51397">
    <property type="entry name" value="WLM"/>
    <property type="match status" value="1"/>
</dbReference>
<dbReference type="PANTHER" id="PTHR47795">
    <property type="entry name" value="UBIQUITIN AND WLM DOMAIN-CONTAINING METALLOPROTEASE SPCC1442.07C"/>
    <property type="match status" value="1"/>
</dbReference>
<proteinExistence type="predicted"/>
<sequence>MSLTTNSDNSDVVRLIVSHSGTHHEIVLPVTSTLGELQLELEDLTEIPPSYQKLMLPKYGLAKPEDSDRQLGEILLPAVSSAKPTRLMLIGTKPALADIVKSLAPKPSLVRQPRISAPGRSGKRGPQSDPESQHYTFDKLIPLPFLPNPEKSLEFLERLKSDRGVQAIMKKYKWSIPVLTELDPASNTSHDSKLLGLNRNKGQVIELRLRMDEYDGWRDFKSVRKVLCHELAHNVYSGHDRSFWELTKTLEREVVELDPFGRRGHKMTDEEFYNPPDEDEYQDSGGWEGGSFVLGSGATGANSNGEGTTIEEIRRLSPRELMLRAAEQRVNKKKRGGSTPSPEQRAC</sequence>
<feature type="domain" description="WLM" evidence="2">
    <location>
        <begin position="128"/>
        <end position="331"/>
    </location>
</feature>
<dbReference type="Pfam" id="PF08325">
    <property type="entry name" value="WLM"/>
    <property type="match status" value="1"/>
</dbReference>
<feature type="compositionally biased region" description="Polar residues" evidence="1">
    <location>
        <begin position="338"/>
        <end position="347"/>
    </location>
</feature>
<dbReference type="AlphaFoldDB" id="A0AAD7QWP3"/>
<evidence type="ECO:0000313" key="4">
    <source>
        <dbReference type="Proteomes" id="UP001217417"/>
    </source>
</evidence>
<dbReference type="Proteomes" id="UP001217417">
    <property type="component" value="Unassembled WGS sequence"/>
</dbReference>
<organism evidence="3 4">
    <name type="scientific">Lipomyces tetrasporus</name>
    <dbReference type="NCBI Taxonomy" id="54092"/>
    <lineage>
        <taxon>Eukaryota</taxon>
        <taxon>Fungi</taxon>
        <taxon>Dikarya</taxon>
        <taxon>Ascomycota</taxon>
        <taxon>Saccharomycotina</taxon>
        <taxon>Lipomycetes</taxon>
        <taxon>Lipomycetales</taxon>
        <taxon>Lipomycetaceae</taxon>
        <taxon>Lipomyces</taxon>
    </lineage>
</organism>
<protein>
    <submittedName>
        <fullName evidence="3">WLM domain-containing protein</fullName>
    </submittedName>
</protein>
<dbReference type="PANTHER" id="PTHR47795:SF1">
    <property type="entry name" value="DNA-DEPENDENT METALLOPROTEASE WSS1 HOMOLOG 2"/>
    <property type="match status" value="1"/>
</dbReference>
<dbReference type="EMBL" id="JARPMG010000003">
    <property type="protein sequence ID" value="KAJ8102291.1"/>
    <property type="molecule type" value="Genomic_DNA"/>
</dbReference>
<feature type="compositionally biased region" description="Basic and acidic residues" evidence="1">
    <location>
        <begin position="311"/>
        <end position="330"/>
    </location>
</feature>
<keyword evidence="4" id="KW-1185">Reference proteome</keyword>
<evidence type="ECO:0000313" key="3">
    <source>
        <dbReference type="EMBL" id="KAJ8102291.1"/>
    </source>
</evidence>
<feature type="region of interest" description="Disordered" evidence="1">
    <location>
        <begin position="267"/>
        <end position="347"/>
    </location>
</feature>
<feature type="compositionally biased region" description="Acidic residues" evidence="1">
    <location>
        <begin position="270"/>
        <end position="282"/>
    </location>
</feature>
<accession>A0AAD7QWP3</accession>
<dbReference type="Gene3D" id="3.10.20.90">
    <property type="entry name" value="Phosphatidylinositol 3-kinase Catalytic Subunit, Chain A, domain 1"/>
    <property type="match status" value="1"/>
</dbReference>
<evidence type="ECO:0000256" key="1">
    <source>
        <dbReference type="SAM" id="MobiDB-lite"/>
    </source>
</evidence>
<dbReference type="InterPro" id="IPR029071">
    <property type="entry name" value="Ubiquitin-like_domsf"/>
</dbReference>
<dbReference type="InterPro" id="IPR013536">
    <property type="entry name" value="WLM_dom"/>
</dbReference>
<dbReference type="RefSeq" id="XP_056045741.1">
    <property type="nucleotide sequence ID" value="XM_056187149.1"/>
</dbReference>
<feature type="region of interest" description="Disordered" evidence="1">
    <location>
        <begin position="110"/>
        <end position="133"/>
    </location>
</feature>
<reference evidence="3" key="1">
    <citation type="submission" date="2023-03" db="EMBL/GenBank/DDBJ databases">
        <title>Near-Complete genome sequence of Lipomyces tetrasporous NRRL Y-64009, an oleaginous yeast capable of growing on lignocellulosic hydrolysates.</title>
        <authorList>
            <consortium name="Lawrence Berkeley National Laboratory"/>
            <person name="Jagtap S.S."/>
            <person name="Liu J.-J."/>
            <person name="Walukiewicz H.E."/>
            <person name="Pangilinan J."/>
            <person name="Lipzen A."/>
            <person name="Ahrendt S."/>
            <person name="Koriabine M."/>
            <person name="Cobaugh K."/>
            <person name="Salamov A."/>
            <person name="Yoshinaga Y."/>
            <person name="Ng V."/>
            <person name="Daum C."/>
            <person name="Grigoriev I.V."/>
            <person name="Slininger P.J."/>
            <person name="Dien B.S."/>
            <person name="Jin Y.-S."/>
            <person name="Rao C.V."/>
        </authorList>
    </citation>
    <scope>NUCLEOTIDE SEQUENCE</scope>
    <source>
        <strain evidence="3">NRRL Y-64009</strain>
    </source>
</reference>
<gene>
    <name evidence="3" type="ORF">POJ06DRAFT_249290</name>
</gene>
<evidence type="ECO:0000259" key="2">
    <source>
        <dbReference type="PROSITE" id="PS51397"/>
    </source>
</evidence>
<name>A0AAD7QWP3_9ASCO</name>
<dbReference type="SUPFAM" id="SSF54236">
    <property type="entry name" value="Ubiquitin-like"/>
    <property type="match status" value="1"/>
</dbReference>
<dbReference type="GO" id="GO:0070628">
    <property type="term" value="F:proteasome binding"/>
    <property type="evidence" value="ECO:0007669"/>
    <property type="project" value="TreeGrafter"/>
</dbReference>